<dbReference type="InterPro" id="IPR012001">
    <property type="entry name" value="Thiamin_PyroP_enz_TPP-bd_dom"/>
</dbReference>
<dbReference type="NCBIfam" id="TIGR03297">
    <property type="entry name" value="Ppyr-DeCO2ase"/>
    <property type="match status" value="1"/>
</dbReference>
<proteinExistence type="predicted"/>
<dbReference type="InterPro" id="IPR051818">
    <property type="entry name" value="TPP_dependent_decarboxylase"/>
</dbReference>
<feature type="region of interest" description="Disordered" evidence="4">
    <location>
        <begin position="178"/>
        <end position="198"/>
    </location>
</feature>
<dbReference type="OrthoDB" id="9785953at2"/>
<dbReference type="EMBL" id="CP012333">
    <property type="protein sequence ID" value="AKV03725.1"/>
    <property type="molecule type" value="Genomic_DNA"/>
</dbReference>
<dbReference type="STRING" id="1391654.AKJ09_10388"/>
<keyword evidence="3" id="KW-0456">Lyase</keyword>
<dbReference type="KEGG" id="llu:AKJ09_10388"/>
<dbReference type="PANTHER" id="PTHR42818:SF1">
    <property type="entry name" value="SULFOPYRUVATE DECARBOXYLASE"/>
    <property type="match status" value="1"/>
</dbReference>
<dbReference type="RefSeq" id="WP_146654448.1">
    <property type="nucleotide sequence ID" value="NZ_CP012333.1"/>
</dbReference>
<dbReference type="InterPro" id="IPR029061">
    <property type="entry name" value="THDP-binding"/>
</dbReference>
<dbReference type="AlphaFoldDB" id="A0A0K1QE86"/>
<dbReference type="GO" id="GO:0030976">
    <property type="term" value="F:thiamine pyrophosphate binding"/>
    <property type="evidence" value="ECO:0007669"/>
    <property type="project" value="InterPro"/>
</dbReference>
<keyword evidence="2" id="KW-0786">Thiamine pyrophosphate</keyword>
<dbReference type="GO" id="GO:0033980">
    <property type="term" value="F:phosphonopyruvate decarboxylase activity"/>
    <property type="evidence" value="ECO:0007669"/>
    <property type="project" value="InterPro"/>
</dbReference>
<dbReference type="PANTHER" id="PTHR42818">
    <property type="entry name" value="SULFOPYRUVATE DECARBOXYLASE SUBUNIT ALPHA"/>
    <property type="match status" value="1"/>
</dbReference>
<dbReference type="Proteomes" id="UP000064967">
    <property type="component" value="Chromosome"/>
</dbReference>
<evidence type="ECO:0000259" key="6">
    <source>
        <dbReference type="Pfam" id="PF02776"/>
    </source>
</evidence>
<evidence type="ECO:0000256" key="2">
    <source>
        <dbReference type="ARBA" id="ARBA00023052"/>
    </source>
</evidence>
<sequence length="384" mass="41136">MIEARSFCETAKLAGFSLYTGVPCSYVKPFINYVIDAPDLTYIGATNEGDAVAIATGAELGGKRAIVMMQNSGLGNAVSPLTSLNAIFQIPVLLIVTLRGEPGGPHDEPQHELMGQITTQMLELMNVAWDWFPREESEVAGVLEKAFAHMTKTGLPFCLVMKKDSVAPHKLTSKPVARPTVTAPAQAPVADLPKADRPSRQEALRAVQATARPDDVVIATTGFTGRELYACEDRHNQLYVVGSMGCASSIALGLAWAQPNRRIVVLDGDGAMLMRMGALATVGYERPGNLVHVLLDNEAHESTGGQSTVTHSMDLPGVARAAGYPSVETVTTAKELEDKLANRSEGLRFVYLKTRHGVPDDLPRPKVTPREVAGRIRKLTGGAA</sequence>
<keyword evidence="1" id="KW-0210">Decarboxylase</keyword>
<evidence type="ECO:0000313" key="7">
    <source>
        <dbReference type="EMBL" id="AKV03725.1"/>
    </source>
</evidence>
<keyword evidence="7" id="KW-0670">Pyruvate</keyword>
<feature type="domain" description="Thiamine pyrophosphate enzyme N-terminal TPP-binding" evidence="6">
    <location>
        <begin position="9"/>
        <end position="112"/>
    </location>
</feature>
<evidence type="ECO:0000256" key="4">
    <source>
        <dbReference type="SAM" id="MobiDB-lite"/>
    </source>
</evidence>
<keyword evidence="8" id="KW-1185">Reference proteome</keyword>
<name>A0A0K1QE86_9BACT</name>
<evidence type="ECO:0000313" key="8">
    <source>
        <dbReference type="Proteomes" id="UP000064967"/>
    </source>
</evidence>
<evidence type="ECO:0000259" key="5">
    <source>
        <dbReference type="Pfam" id="PF02775"/>
    </source>
</evidence>
<reference evidence="7 8" key="1">
    <citation type="submission" date="2015-08" db="EMBL/GenBank/DDBJ databases">
        <authorList>
            <person name="Babu N.S."/>
            <person name="Beckwith C.J."/>
            <person name="Beseler K.G."/>
            <person name="Brison A."/>
            <person name="Carone J.V."/>
            <person name="Caskin T.P."/>
            <person name="Diamond M."/>
            <person name="Durham M.E."/>
            <person name="Foxe J.M."/>
            <person name="Go M."/>
            <person name="Henderson B.A."/>
            <person name="Jones I.B."/>
            <person name="McGettigan J.A."/>
            <person name="Micheletti S.J."/>
            <person name="Nasrallah M.E."/>
            <person name="Ortiz D."/>
            <person name="Piller C.R."/>
            <person name="Privatt S.R."/>
            <person name="Schneider S.L."/>
            <person name="Sharp S."/>
            <person name="Smith T.C."/>
            <person name="Stanton J.D."/>
            <person name="Ullery H.E."/>
            <person name="Wilson R.J."/>
            <person name="Serrano M.G."/>
            <person name="Buck G."/>
            <person name="Lee V."/>
            <person name="Wang Y."/>
            <person name="Carvalho R."/>
            <person name="Voegtly L."/>
            <person name="Shi R."/>
            <person name="Duckworth R."/>
            <person name="Johnson A."/>
            <person name="Loviza R."/>
            <person name="Walstead R."/>
            <person name="Shah Z."/>
            <person name="Kiflezghi M."/>
            <person name="Wade K."/>
            <person name="Ball S.L."/>
            <person name="Bradley K.W."/>
            <person name="Asai D.J."/>
            <person name="Bowman C.A."/>
            <person name="Russell D.A."/>
            <person name="Pope W.H."/>
            <person name="Jacobs-Sera D."/>
            <person name="Hendrix R.W."/>
            <person name="Hatfull G.F."/>
        </authorList>
    </citation>
    <scope>NUCLEOTIDE SEQUENCE [LARGE SCALE GENOMIC DNA]</scope>
    <source>
        <strain evidence="7 8">DSM 27648</strain>
    </source>
</reference>
<dbReference type="InterPro" id="IPR000399">
    <property type="entry name" value="TPP-bd_CS"/>
</dbReference>
<accession>A0A0K1QE86</accession>
<dbReference type="Pfam" id="PF02776">
    <property type="entry name" value="TPP_enzyme_N"/>
    <property type="match status" value="1"/>
</dbReference>
<dbReference type="PROSITE" id="PS00187">
    <property type="entry name" value="TPP_ENZYMES"/>
    <property type="match status" value="1"/>
</dbReference>
<dbReference type="CDD" id="cd07035">
    <property type="entry name" value="TPP_PYR_POX_like"/>
    <property type="match status" value="1"/>
</dbReference>
<dbReference type="PATRIC" id="fig|1391654.3.peg.10529"/>
<evidence type="ECO:0000256" key="1">
    <source>
        <dbReference type="ARBA" id="ARBA00022793"/>
    </source>
</evidence>
<gene>
    <name evidence="7" type="ORF">AKJ09_10388</name>
</gene>
<dbReference type="SUPFAM" id="SSF52518">
    <property type="entry name" value="Thiamin diphosphate-binding fold (THDP-binding)"/>
    <property type="match status" value="2"/>
</dbReference>
<protein>
    <submittedName>
        <fullName evidence="7">Phosphonopyruvate decarboxylase</fullName>
    </submittedName>
</protein>
<dbReference type="InterPro" id="IPR017684">
    <property type="entry name" value="Phosphono-pyrv_decarboxylase"/>
</dbReference>
<dbReference type="GO" id="GO:0032923">
    <property type="term" value="P:organic phosphonate biosynthetic process"/>
    <property type="evidence" value="ECO:0007669"/>
    <property type="project" value="InterPro"/>
</dbReference>
<dbReference type="Pfam" id="PF02775">
    <property type="entry name" value="TPP_enzyme_C"/>
    <property type="match status" value="1"/>
</dbReference>
<dbReference type="GO" id="GO:0000287">
    <property type="term" value="F:magnesium ion binding"/>
    <property type="evidence" value="ECO:0007669"/>
    <property type="project" value="InterPro"/>
</dbReference>
<feature type="domain" description="Thiamine pyrophosphate enzyme TPP-binding" evidence="5">
    <location>
        <begin position="239"/>
        <end position="342"/>
    </location>
</feature>
<organism evidence="7 8">
    <name type="scientific">Labilithrix luteola</name>
    <dbReference type="NCBI Taxonomy" id="1391654"/>
    <lineage>
        <taxon>Bacteria</taxon>
        <taxon>Pseudomonadati</taxon>
        <taxon>Myxococcota</taxon>
        <taxon>Polyangia</taxon>
        <taxon>Polyangiales</taxon>
        <taxon>Labilitrichaceae</taxon>
        <taxon>Labilithrix</taxon>
    </lineage>
</organism>
<dbReference type="Gene3D" id="3.40.50.970">
    <property type="match status" value="2"/>
</dbReference>
<dbReference type="InterPro" id="IPR011766">
    <property type="entry name" value="TPP_enzyme_TPP-bd"/>
</dbReference>
<evidence type="ECO:0000256" key="3">
    <source>
        <dbReference type="ARBA" id="ARBA00023239"/>
    </source>
</evidence>
<feature type="compositionally biased region" description="Low complexity" evidence="4">
    <location>
        <begin position="178"/>
        <end position="190"/>
    </location>
</feature>